<organism evidence="2 3">
    <name type="scientific">Globodera rostochiensis</name>
    <name type="common">Golden nematode worm</name>
    <name type="synonym">Heterodera rostochiensis</name>
    <dbReference type="NCBI Taxonomy" id="31243"/>
    <lineage>
        <taxon>Eukaryota</taxon>
        <taxon>Metazoa</taxon>
        <taxon>Ecdysozoa</taxon>
        <taxon>Nematoda</taxon>
        <taxon>Chromadorea</taxon>
        <taxon>Rhabditida</taxon>
        <taxon>Tylenchina</taxon>
        <taxon>Tylenchomorpha</taxon>
        <taxon>Tylenchoidea</taxon>
        <taxon>Heteroderidae</taxon>
        <taxon>Heteroderinae</taxon>
        <taxon>Globodera</taxon>
    </lineage>
</organism>
<reference evidence="3" key="1">
    <citation type="submission" date="2022-11" db="UniProtKB">
        <authorList>
            <consortium name="WormBaseParasite"/>
        </authorList>
    </citation>
    <scope>IDENTIFICATION</scope>
</reference>
<sequence>MSRKHCTLAHRSKCRCLLRHTRDMQQQYQKQQQKQYQKQQQKQYQKQQQKQYQKQYQKQQQNLEETIRIGQGGSTQRAFGRVLRCLESGCLAGRHPPISDTMKIPFVF</sequence>
<dbReference type="WBParaSite" id="Gr19_v10_g12900.t1">
    <property type="protein sequence ID" value="Gr19_v10_g12900.t1"/>
    <property type="gene ID" value="Gr19_v10_g12900"/>
</dbReference>
<evidence type="ECO:0000313" key="2">
    <source>
        <dbReference type="Proteomes" id="UP000887572"/>
    </source>
</evidence>
<evidence type="ECO:0000256" key="1">
    <source>
        <dbReference type="SAM" id="Coils"/>
    </source>
</evidence>
<evidence type="ECO:0000313" key="3">
    <source>
        <dbReference type="WBParaSite" id="Gr19_v10_g12900.t1"/>
    </source>
</evidence>
<keyword evidence="1" id="KW-0175">Coiled coil</keyword>
<dbReference type="Proteomes" id="UP000887572">
    <property type="component" value="Unplaced"/>
</dbReference>
<feature type="coiled-coil region" evidence="1">
    <location>
        <begin position="42"/>
        <end position="69"/>
    </location>
</feature>
<name>A0A914H1V7_GLORO</name>
<protein>
    <submittedName>
        <fullName evidence="3">Uncharacterized protein</fullName>
    </submittedName>
</protein>
<dbReference type="AlphaFoldDB" id="A0A914H1V7"/>
<accession>A0A914H1V7</accession>
<keyword evidence="2" id="KW-1185">Reference proteome</keyword>
<proteinExistence type="predicted"/>